<reference evidence="2" key="1">
    <citation type="submission" date="2013-04" db="EMBL/GenBank/DDBJ databases">
        <authorList>
            <person name="Qu J."/>
            <person name="Murali S.C."/>
            <person name="Bandaranaike D."/>
            <person name="Bellair M."/>
            <person name="Blankenburg K."/>
            <person name="Chao H."/>
            <person name="Dinh H."/>
            <person name="Doddapaneni H."/>
            <person name="Downs B."/>
            <person name="Dugan-Rocha S."/>
            <person name="Elkadiri S."/>
            <person name="Gnanaolivu R.D."/>
            <person name="Hernandez B."/>
            <person name="Javaid M."/>
            <person name="Jayaseelan J.C."/>
            <person name="Lee S."/>
            <person name="Li M."/>
            <person name="Ming W."/>
            <person name="Munidasa M."/>
            <person name="Muniz J."/>
            <person name="Nguyen L."/>
            <person name="Ongeri F."/>
            <person name="Osuji N."/>
            <person name="Pu L.-L."/>
            <person name="Puazo M."/>
            <person name="Qu C."/>
            <person name="Quiroz J."/>
            <person name="Raj R."/>
            <person name="Weissenberger G."/>
            <person name="Xin Y."/>
            <person name="Zou X."/>
            <person name="Han Y."/>
            <person name="Richards S."/>
            <person name="Worley K."/>
            <person name="Muzny D."/>
            <person name="Gibbs R."/>
        </authorList>
    </citation>
    <scope>NUCLEOTIDE SEQUENCE</scope>
    <source>
        <strain evidence="2">Sampled in the wild</strain>
    </source>
</reference>
<sequence>MAHRHPPNGIDRVYRTGPPEDRREQPCPVAKDRRREDVLATPTGLSHEGTRLPQGRPSRPRQKPNRRIPEMVVAPTEGQ</sequence>
<protein>
    <submittedName>
        <fullName evidence="2">Uncharacterized protein</fullName>
    </submittedName>
</protein>
<reference evidence="2" key="2">
    <citation type="submission" date="2017-10" db="EMBL/GenBank/DDBJ databases">
        <title>Ladona fulva Genome sequencing and assembly.</title>
        <authorList>
            <person name="Murali S."/>
            <person name="Richards S."/>
            <person name="Bandaranaike D."/>
            <person name="Bellair M."/>
            <person name="Blankenburg K."/>
            <person name="Chao H."/>
            <person name="Dinh H."/>
            <person name="Doddapaneni H."/>
            <person name="Dugan-Rocha S."/>
            <person name="Elkadiri S."/>
            <person name="Gnanaolivu R."/>
            <person name="Hernandez B."/>
            <person name="Skinner E."/>
            <person name="Javaid M."/>
            <person name="Lee S."/>
            <person name="Li M."/>
            <person name="Ming W."/>
            <person name="Munidasa M."/>
            <person name="Muniz J."/>
            <person name="Nguyen L."/>
            <person name="Hughes D."/>
            <person name="Osuji N."/>
            <person name="Pu L.-L."/>
            <person name="Puazo M."/>
            <person name="Qu C."/>
            <person name="Quiroz J."/>
            <person name="Raj R."/>
            <person name="Weissenberger G."/>
            <person name="Xin Y."/>
            <person name="Zou X."/>
            <person name="Han Y."/>
            <person name="Worley K."/>
            <person name="Muzny D."/>
            <person name="Gibbs R."/>
        </authorList>
    </citation>
    <scope>NUCLEOTIDE SEQUENCE</scope>
    <source>
        <strain evidence="2">Sampled in the wild</strain>
    </source>
</reference>
<comment type="caution">
    <text evidence="2">The sequence shown here is derived from an EMBL/GenBank/DDBJ whole genome shotgun (WGS) entry which is preliminary data.</text>
</comment>
<proteinExistence type="predicted"/>
<feature type="compositionally biased region" description="Basic and acidic residues" evidence="1">
    <location>
        <begin position="12"/>
        <end position="38"/>
    </location>
</feature>
<organism evidence="2 3">
    <name type="scientific">Ladona fulva</name>
    <name type="common">Scarce chaser dragonfly</name>
    <name type="synonym">Libellula fulva</name>
    <dbReference type="NCBI Taxonomy" id="123851"/>
    <lineage>
        <taxon>Eukaryota</taxon>
        <taxon>Metazoa</taxon>
        <taxon>Ecdysozoa</taxon>
        <taxon>Arthropoda</taxon>
        <taxon>Hexapoda</taxon>
        <taxon>Insecta</taxon>
        <taxon>Pterygota</taxon>
        <taxon>Palaeoptera</taxon>
        <taxon>Odonata</taxon>
        <taxon>Epiprocta</taxon>
        <taxon>Anisoptera</taxon>
        <taxon>Libelluloidea</taxon>
        <taxon>Libellulidae</taxon>
        <taxon>Ladona</taxon>
    </lineage>
</organism>
<evidence type="ECO:0000313" key="3">
    <source>
        <dbReference type="Proteomes" id="UP000792457"/>
    </source>
</evidence>
<dbReference type="Proteomes" id="UP000792457">
    <property type="component" value="Unassembled WGS sequence"/>
</dbReference>
<evidence type="ECO:0000313" key="2">
    <source>
        <dbReference type="EMBL" id="KAG8235791.1"/>
    </source>
</evidence>
<keyword evidence="3" id="KW-1185">Reference proteome</keyword>
<evidence type="ECO:0000256" key="1">
    <source>
        <dbReference type="SAM" id="MobiDB-lite"/>
    </source>
</evidence>
<gene>
    <name evidence="2" type="ORF">J437_LFUL016124</name>
</gene>
<dbReference type="EMBL" id="KZ308950">
    <property type="protein sequence ID" value="KAG8235791.1"/>
    <property type="molecule type" value="Genomic_DNA"/>
</dbReference>
<accession>A0A8K0P6M9</accession>
<feature type="region of interest" description="Disordered" evidence="1">
    <location>
        <begin position="1"/>
        <end position="79"/>
    </location>
</feature>
<dbReference type="AlphaFoldDB" id="A0A8K0P6M9"/>
<name>A0A8K0P6M9_LADFU</name>